<organism evidence="5 6">
    <name type="scientific">Diploscapter pachys</name>
    <dbReference type="NCBI Taxonomy" id="2018661"/>
    <lineage>
        <taxon>Eukaryota</taxon>
        <taxon>Metazoa</taxon>
        <taxon>Ecdysozoa</taxon>
        <taxon>Nematoda</taxon>
        <taxon>Chromadorea</taxon>
        <taxon>Rhabditida</taxon>
        <taxon>Rhabditina</taxon>
        <taxon>Rhabditomorpha</taxon>
        <taxon>Rhabditoidea</taxon>
        <taxon>Rhabditidae</taxon>
        <taxon>Diploscapter</taxon>
    </lineage>
</organism>
<dbReference type="PANTHER" id="PTHR19920">
    <property type="entry name" value="WD40 PROTEIN CIAO1"/>
    <property type="match status" value="1"/>
</dbReference>
<evidence type="ECO:0000256" key="3">
    <source>
        <dbReference type="HAMAP-Rule" id="MF_03037"/>
    </source>
</evidence>
<comment type="similarity">
    <text evidence="3">Belongs to the WD repeat CIA1 family.</text>
</comment>
<reference evidence="5 6" key="1">
    <citation type="journal article" date="2017" name="Curr. Biol.">
        <title>Genome architecture and evolution of a unichromosomal asexual nematode.</title>
        <authorList>
            <person name="Fradin H."/>
            <person name="Zegar C."/>
            <person name="Gutwein M."/>
            <person name="Lucas J."/>
            <person name="Kovtun M."/>
            <person name="Corcoran D."/>
            <person name="Baugh L.R."/>
            <person name="Kiontke K."/>
            <person name="Gunsalus K."/>
            <person name="Fitch D.H."/>
            <person name="Piano F."/>
        </authorList>
    </citation>
    <scope>NUCLEOTIDE SEQUENCE [LARGE SCALE GENOMIC DNA]</scope>
    <source>
        <strain evidence="5">PF1309</strain>
    </source>
</reference>
<dbReference type="PANTHER" id="PTHR19920:SF0">
    <property type="entry name" value="CYTOSOLIC IRON-SULFUR PROTEIN ASSEMBLY PROTEIN CIAO1-RELATED"/>
    <property type="match status" value="1"/>
</dbReference>
<comment type="caution">
    <text evidence="5">The sequence shown here is derived from an EMBL/GenBank/DDBJ whole genome shotgun (WGS) entry which is preliminary data.</text>
</comment>
<dbReference type="HAMAP" id="MF_03037">
    <property type="entry name" value="ciao1"/>
    <property type="match status" value="1"/>
</dbReference>
<feature type="repeat" description="WD" evidence="4">
    <location>
        <begin position="10"/>
        <end position="42"/>
    </location>
</feature>
<keyword evidence="1 4" id="KW-0853">WD repeat</keyword>
<dbReference type="AlphaFoldDB" id="A0A2A2JJ34"/>
<dbReference type="Gene3D" id="2.130.10.10">
    <property type="entry name" value="YVTN repeat-like/Quinoprotein amine dehydrogenase"/>
    <property type="match status" value="1"/>
</dbReference>
<dbReference type="InterPro" id="IPR001680">
    <property type="entry name" value="WD40_rpt"/>
</dbReference>
<evidence type="ECO:0000313" key="6">
    <source>
        <dbReference type="Proteomes" id="UP000218231"/>
    </source>
</evidence>
<keyword evidence="2" id="KW-0677">Repeat</keyword>
<name>A0A2A2JJ34_9BILA</name>
<dbReference type="Proteomes" id="UP000218231">
    <property type="component" value="Unassembled WGS sequence"/>
</dbReference>
<feature type="repeat" description="WD" evidence="4">
    <location>
        <begin position="293"/>
        <end position="329"/>
    </location>
</feature>
<comment type="function">
    <text evidence="3">Essential component of the cytosolic iron-sulfur (Fe/S) protein assembly machinery. Required for the maturation of extramitochondrial Fe/S proteins.</text>
</comment>
<evidence type="ECO:0000256" key="2">
    <source>
        <dbReference type="ARBA" id="ARBA00022737"/>
    </source>
</evidence>
<dbReference type="Pfam" id="PF00400">
    <property type="entry name" value="WD40"/>
    <property type="match status" value="6"/>
</dbReference>
<feature type="repeat" description="WD" evidence="4">
    <location>
        <begin position="192"/>
        <end position="233"/>
    </location>
</feature>
<dbReference type="SMART" id="SM00320">
    <property type="entry name" value="WD40"/>
    <property type="match status" value="7"/>
</dbReference>
<dbReference type="GO" id="GO:0097361">
    <property type="term" value="C:cytosolic [4Fe-4S] assembly targeting complex"/>
    <property type="evidence" value="ECO:0007669"/>
    <property type="project" value="InterPro"/>
</dbReference>
<dbReference type="InterPro" id="IPR015943">
    <property type="entry name" value="WD40/YVTN_repeat-like_dom_sf"/>
</dbReference>
<sequence>MKVEELSRLRPGSGRRIWCVAWHFSGDVLASSGEDKTIRIWKRTPNPPYFECRSTVDDSHTRAIRCVAFSHSGNLLASASFDGATVVYALEDSDYTESNKLEGHESEVKWVAFSPSDEFLATCGRDKSVWFWQVNHEDDDFEVVSVISRHTQDVKFVGWSPVEDLAVSCSYDGSLNFYQFDGDEWKTTQTIKEAHTGTIWSAAFDSSGKSLVSVGEDRHVKLWTRQSENPTSSEQWIRMASYAVDDTRWPLYTVGWNNLNGLIAVGGGDACIRIFDVAKVDGCETLRLLQKLDDVHSDEVNAVAWNPTQANLLASASDDGTIRLTTIDI</sequence>
<dbReference type="PROSITE" id="PS50082">
    <property type="entry name" value="WD_REPEATS_2"/>
    <property type="match status" value="5"/>
</dbReference>
<dbReference type="EMBL" id="LIAE01010400">
    <property type="protein sequence ID" value="PAV61756.1"/>
    <property type="molecule type" value="Genomic_DNA"/>
</dbReference>
<dbReference type="OrthoDB" id="284782at2759"/>
<gene>
    <name evidence="5" type="ORF">WR25_15820</name>
</gene>
<evidence type="ECO:0000256" key="1">
    <source>
        <dbReference type="ARBA" id="ARBA00022574"/>
    </source>
</evidence>
<evidence type="ECO:0000313" key="5">
    <source>
        <dbReference type="EMBL" id="PAV61756.1"/>
    </source>
</evidence>
<dbReference type="InterPro" id="IPR028608">
    <property type="entry name" value="CIAO1/Cia1"/>
</dbReference>
<proteinExistence type="inferred from homology"/>
<evidence type="ECO:0000256" key="4">
    <source>
        <dbReference type="PROSITE-ProRule" id="PRU00221"/>
    </source>
</evidence>
<feature type="repeat" description="WD" evidence="4">
    <location>
        <begin position="57"/>
        <end position="98"/>
    </location>
</feature>
<dbReference type="InterPro" id="IPR036322">
    <property type="entry name" value="WD40_repeat_dom_sf"/>
</dbReference>
<dbReference type="SUPFAM" id="SSF50978">
    <property type="entry name" value="WD40 repeat-like"/>
    <property type="match status" value="1"/>
</dbReference>
<feature type="repeat" description="WD" evidence="4">
    <location>
        <begin position="101"/>
        <end position="135"/>
    </location>
</feature>
<protein>
    <recommendedName>
        <fullName evidence="3">Probable cytosolic iron-sulfur protein assembly protein CIAO1 homolog</fullName>
    </recommendedName>
</protein>
<dbReference type="PROSITE" id="PS50294">
    <property type="entry name" value="WD_REPEATS_REGION"/>
    <property type="match status" value="4"/>
</dbReference>
<dbReference type="CDD" id="cd00200">
    <property type="entry name" value="WD40"/>
    <property type="match status" value="1"/>
</dbReference>
<dbReference type="STRING" id="2018661.A0A2A2JJ34"/>
<accession>A0A2A2JJ34</accession>
<keyword evidence="6" id="KW-1185">Reference proteome</keyword>
<dbReference type="GO" id="GO:0016226">
    <property type="term" value="P:iron-sulfur cluster assembly"/>
    <property type="evidence" value="ECO:0007669"/>
    <property type="project" value="UniProtKB-UniRule"/>
</dbReference>